<evidence type="ECO:0000256" key="2">
    <source>
        <dbReference type="ARBA" id="ARBA00022475"/>
    </source>
</evidence>
<keyword evidence="3 6" id="KW-0812">Transmembrane</keyword>
<accession>A0A7W6DFB0</accession>
<gene>
    <name evidence="7" type="ORF">GGR44_001344</name>
</gene>
<dbReference type="EMBL" id="JACIEB010000002">
    <property type="protein sequence ID" value="MBB3981697.1"/>
    <property type="molecule type" value="Genomic_DNA"/>
</dbReference>
<feature type="transmembrane region" description="Helical" evidence="6">
    <location>
        <begin position="342"/>
        <end position="365"/>
    </location>
</feature>
<evidence type="ECO:0000256" key="4">
    <source>
        <dbReference type="ARBA" id="ARBA00022989"/>
    </source>
</evidence>
<dbReference type="GO" id="GO:0015920">
    <property type="term" value="P:lipopolysaccharide transport"/>
    <property type="evidence" value="ECO:0007669"/>
    <property type="project" value="TreeGrafter"/>
</dbReference>
<comment type="caution">
    <text evidence="7">The sequence shown here is derived from an EMBL/GenBank/DDBJ whole genome shotgun (WGS) entry which is preliminary data.</text>
</comment>
<keyword evidence="8" id="KW-1185">Reference proteome</keyword>
<proteinExistence type="predicted"/>
<organism evidence="7 8">
    <name type="scientific">Sphingobium fontiphilum</name>
    <dbReference type="NCBI Taxonomy" id="944425"/>
    <lineage>
        <taxon>Bacteria</taxon>
        <taxon>Pseudomonadati</taxon>
        <taxon>Pseudomonadota</taxon>
        <taxon>Alphaproteobacteria</taxon>
        <taxon>Sphingomonadales</taxon>
        <taxon>Sphingomonadaceae</taxon>
        <taxon>Sphingobium</taxon>
    </lineage>
</organism>
<name>A0A7W6DFB0_9SPHN</name>
<dbReference type="GO" id="GO:0043190">
    <property type="term" value="C:ATP-binding cassette (ABC) transporter complex"/>
    <property type="evidence" value="ECO:0007669"/>
    <property type="project" value="InterPro"/>
</dbReference>
<dbReference type="Pfam" id="PF03739">
    <property type="entry name" value="LptF_LptG"/>
    <property type="match status" value="1"/>
</dbReference>
<feature type="transmembrane region" description="Helical" evidence="6">
    <location>
        <begin position="110"/>
        <end position="128"/>
    </location>
</feature>
<protein>
    <submittedName>
        <fullName evidence="7">Lipopolysaccharide export system permease protein</fullName>
    </submittedName>
</protein>
<evidence type="ECO:0000256" key="5">
    <source>
        <dbReference type="ARBA" id="ARBA00023136"/>
    </source>
</evidence>
<dbReference type="PANTHER" id="PTHR33529:SF2">
    <property type="entry name" value="LIPOPOLYSACCHARIDE EXPORT SYSTEM PERMEASE PROTEIN LPTG"/>
    <property type="match status" value="1"/>
</dbReference>
<dbReference type="RefSeq" id="WP_246344333.1">
    <property type="nucleotide sequence ID" value="NZ_JACIEB010000002.1"/>
</dbReference>
<evidence type="ECO:0000313" key="7">
    <source>
        <dbReference type="EMBL" id="MBB3981697.1"/>
    </source>
</evidence>
<reference evidence="7 8" key="1">
    <citation type="submission" date="2020-08" db="EMBL/GenBank/DDBJ databases">
        <title>Genomic Encyclopedia of Type Strains, Phase IV (KMG-IV): sequencing the most valuable type-strain genomes for metagenomic binning, comparative biology and taxonomic classification.</title>
        <authorList>
            <person name="Goeker M."/>
        </authorList>
    </citation>
    <scope>NUCLEOTIDE SEQUENCE [LARGE SCALE GENOMIC DNA]</scope>
    <source>
        <strain evidence="7 8">DSM 29348</strain>
    </source>
</reference>
<dbReference type="Proteomes" id="UP000552757">
    <property type="component" value="Unassembled WGS sequence"/>
</dbReference>
<feature type="transmembrane region" description="Helical" evidence="6">
    <location>
        <begin position="71"/>
        <end position="90"/>
    </location>
</feature>
<dbReference type="InterPro" id="IPR005495">
    <property type="entry name" value="LptG/LptF_permease"/>
</dbReference>
<feature type="transmembrane region" description="Helical" evidence="6">
    <location>
        <begin position="287"/>
        <end position="306"/>
    </location>
</feature>
<dbReference type="NCBIfam" id="TIGR04408">
    <property type="entry name" value="LptG_lptG"/>
    <property type="match status" value="1"/>
</dbReference>
<feature type="transmembrane region" description="Helical" evidence="6">
    <location>
        <begin position="21"/>
        <end position="40"/>
    </location>
</feature>
<keyword evidence="2" id="KW-1003">Cell membrane</keyword>
<dbReference type="PANTHER" id="PTHR33529">
    <property type="entry name" value="SLR0882 PROTEIN-RELATED"/>
    <property type="match status" value="1"/>
</dbReference>
<sequence length="369" mass="40246">MIPVQWQFFPSRQVSLYMARLFVTRTLAVLALLVIVLQTLDLLGQSGDILAHPGNGDAQLWQYVALRAPQIVARFLPFSVLLGTLVMLVALNQNSEIISLKSAGLSAHQILAPLVAAALCVAGISYAFNERIVTRATATLTAWQAVDYGPIPTDSGLKINAWVRDGNNLVSAAFVAGRGKSVQLRKVEIFNRVNNSLTTIIRAPRGRYDASRGEWRLEGARQFDVARGTSRDLGTIWFGRDIRPDQFTLAKVDPDALTFSQLRAAIADLRDAGRPVAELEANLWHKLSGPLSALLMPILGSVAAFGLARSGQLFLRAVMGMALGFAYFVADNFSLAMGNLGAYPPFLAAWAPFFLFLLLGETVLFRTEE</sequence>
<evidence type="ECO:0000256" key="1">
    <source>
        <dbReference type="ARBA" id="ARBA00004651"/>
    </source>
</evidence>
<dbReference type="GO" id="GO:0055085">
    <property type="term" value="P:transmembrane transport"/>
    <property type="evidence" value="ECO:0007669"/>
    <property type="project" value="InterPro"/>
</dbReference>
<feature type="transmembrane region" description="Helical" evidence="6">
    <location>
        <begin position="313"/>
        <end position="330"/>
    </location>
</feature>
<evidence type="ECO:0000313" key="8">
    <source>
        <dbReference type="Proteomes" id="UP000552757"/>
    </source>
</evidence>
<evidence type="ECO:0000256" key="6">
    <source>
        <dbReference type="SAM" id="Phobius"/>
    </source>
</evidence>
<dbReference type="InterPro" id="IPR030923">
    <property type="entry name" value="LptG"/>
</dbReference>
<comment type="subcellular location">
    <subcellularLocation>
        <location evidence="1">Cell membrane</location>
        <topology evidence="1">Multi-pass membrane protein</topology>
    </subcellularLocation>
</comment>
<dbReference type="AlphaFoldDB" id="A0A7W6DFB0"/>
<evidence type="ECO:0000256" key="3">
    <source>
        <dbReference type="ARBA" id="ARBA00022692"/>
    </source>
</evidence>
<keyword evidence="5 6" id="KW-0472">Membrane</keyword>
<keyword evidence="4 6" id="KW-1133">Transmembrane helix</keyword>